<evidence type="ECO:0000256" key="4">
    <source>
        <dbReference type="ARBA" id="ARBA00011534"/>
    </source>
</evidence>
<dbReference type="GO" id="GO:0008033">
    <property type="term" value="P:tRNA processing"/>
    <property type="evidence" value="ECO:0007669"/>
    <property type="project" value="UniProtKB-KW"/>
</dbReference>
<evidence type="ECO:0000256" key="9">
    <source>
        <dbReference type="ARBA" id="ARBA00023015"/>
    </source>
</evidence>
<keyword evidence="7" id="KW-0819">tRNA processing</keyword>
<organism evidence="15 16">
    <name type="scientific">Candidozyma auris</name>
    <name type="common">Yeast</name>
    <name type="synonym">Candida auris</name>
    <dbReference type="NCBI Taxonomy" id="498019"/>
    <lineage>
        <taxon>Eukaryota</taxon>
        <taxon>Fungi</taxon>
        <taxon>Dikarya</taxon>
        <taxon>Ascomycota</taxon>
        <taxon>Saccharomycotina</taxon>
        <taxon>Pichiomycetes</taxon>
        <taxon>Metschnikowiaceae</taxon>
        <taxon>Candidozyma</taxon>
    </lineage>
</organism>
<dbReference type="VEuPathDB" id="FungiDB:B9J08_000953"/>
<evidence type="ECO:0000313" key="16">
    <source>
        <dbReference type="Proteomes" id="UP000037122"/>
    </source>
</evidence>
<dbReference type="InterPro" id="IPR014849">
    <property type="entry name" value="EKC/KEOPS_Gon7"/>
</dbReference>
<evidence type="ECO:0000256" key="12">
    <source>
        <dbReference type="ARBA" id="ARBA00023242"/>
    </source>
</evidence>
<evidence type="ECO:0000256" key="8">
    <source>
        <dbReference type="ARBA" id="ARBA00022895"/>
    </source>
</evidence>
<keyword evidence="8" id="KW-0779">Telomere</keyword>
<evidence type="ECO:0000256" key="2">
    <source>
        <dbReference type="ARBA" id="ARBA00004574"/>
    </source>
</evidence>
<comment type="subcellular location">
    <subcellularLocation>
        <location evidence="2">Chromosome</location>
        <location evidence="2">Telomere</location>
    </subcellularLocation>
    <subcellularLocation>
        <location evidence="1">Nucleus</location>
    </subcellularLocation>
</comment>
<dbReference type="VEuPathDB" id="FungiDB:QG37_02948"/>
<keyword evidence="11" id="KW-0804">Transcription</keyword>
<gene>
    <name evidence="15" type="ORF">QG37_02948</name>
</gene>
<dbReference type="Proteomes" id="UP000037122">
    <property type="component" value="Unassembled WGS sequence"/>
</dbReference>
<comment type="subunit">
    <text evidence="4">Component of the EKC/KEOPS complex composed of at least BUD32, CGI121, GON7, KAE1 and PCC1; the whole complex dimerizes.</text>
</comment>
<dbReference type="Pfam" id="PF08738">
    <property type="entry name" value="Gon7"/>
    <property type="match status" value="1"/>
</dbReference>
<sequence length="107" mass="11770">MPTLVPAATYSSPSESKPTYFLPGDGIHTTDGKTTRISDVVISAGGEDRDKPTPALKTPLGSLRAQLTTIQDQLNVFLTEKMLNKRKHEDDDVERRILDEGIDEDSD</sequence>
<dbReference type="VEuPathDB" id="FungiDB:CJJ09_002912"/>
<dbReference type="EMBL" id="LGST01000020">
    <property type="protein sequence ID" value="KNE00009.1"/>
    <property type="molecule type" value="Genomic_DNA"/>
</dbReference>
<keyword evidence="9" id="KW-0805">Transcription regulation</keyword>
<keyword evidence="6" id="KW-0158">Chromosome</keyword>
<dbReference type="GO" id="GO:0000781">
    <property type="term" value="C:chromosome, telomeric region"/>
    <property type="evidence" value="ECO:0007669"/>
    <property type="project" value="UniProtKB-SubCell"/>
</dbReference>
<proteinExistence type="inferred from homology"/>
<feature type="region of interest" description="Disordered" evidence="14">
    <location>
        <begin position="1"/>
        <end position="33"/>
    </location>
</feature>
<keyword evidence="10" id="KW-0010">Activator</keyword>
<dbReference type="GO" id="GO:0005634">
    <property type="term" value="C:nucleus"/>
    <property type="evidence" value="ECO:0007669"/>
    <property type="project" value="UniProtKB-SubCell"/>
</dbReference>
<accession>A0A0L0P194</accession>
<evidence type="ECO:0000256" key="14">
    <source>
        <dbReference type="SAM" id="MobiDB-lite"/>
    </source>
</evidence>
<evidence type="ECO:0000256" key="5">
    <source>
        <dbReference type="ARBA" id="ARBA00019746"/>
    </source>
</evidence>
<reference evidence="16" key="1">
    <citation type="journal article" date="2015" name="BMC Genomics">
        <title>Draft genome of a commonly misdiagnosed multidrug resistant pathogen Candida auris.</title>
        <authorList>
            <person name="Chatterjee S."/>
            <person name="Alampalli S.V."/>
            <person name="Nageshan R.K."/>
            <person name="Chettiar S.T."/>
            <person name="Joshi S."/>
            <person name="Tatu U.S."/>
        </authorList>
    </citation>
    <scope>NUCLEOTIDE SEQUENCE [LARGE SCALE GENOMIC DNA]</scope>
    <source>
        <strain evidence="16">6684</strain>
    </source>
</reference>
<evidence type="ECO:0000256" key="1">
    <source>
        <dbReference type="ARBA" id="ARBA00004123"/>
    </source>
</evidence>
<evidence type="ECO:0000313" key="15">
    <source>
        <dbReference type="EMBL" id="KNE00009.1"/>
    </source>
</evidence>
<dbReference type="VEuPathDB" id="FungiDB:CJJ07_004237"/>
<feature type="region of interest" description="Disordered" evidence="14">
    <location>
        <begin position="86"/>
        <end position="107"/>
    </location>
</feature>
<evidence type="ECO:0000256" key="10">
    <source>
        <dbReference type="ARBA" id="ARBA00023159"/>
    </source>
</evidence>
<dbReference type="VEuPathDB" id="FungiDB:CJI97_000972"/>
<name>A0A0L0P194_CANAR</name>
<keyword evidence="12" id="KW-0539">Nucleus</keyword>
<evidence type="ECO:0000256" key="13">
    <source>
        <dbReference type="ARBA" id="ARBA00025393"/>
    </source>
</evidence>
<dbReference type="VEuPathDB" id="FungiDB:CJI96_0003146"/>
<comment type="function">
    <text evidence="13">Component of the EKC/KEOPS complex that is required for the formation of a threonylcarbamoyl group on adenosine at position 37 (t(6)A37) in tRNAs that read codons beginning with adenine. The complex is probably involved in the transfer of the threonylcarbamoyl moiety of threonylcarbamoyl-AMP (TC-AMP) to the N6 group of A37. GON7 likely plays a supporting role to the catalytic subunit KAE1 in the complex. The EKC/KEOPS complex also promotes both telomere uncapping and telomere elongation. The complex is required for efficient recruitment of transcriptional coactivators.</text>
</comment>
<evidence type="ECO:0000256" key="3">
    <source>
        <dbReference type="ARBA" id="ARBA00008529"/>
    </source>
</evidence>
<protein>
    <recommendedName>
        <fullName evidence="5">EKC/KEOPS complex subunit GON7</fullName>
    </recommendedName>
</protein>
<evidence type="ECO:0000256" key="6">
    <source>
        <dbReference type="ARBA" id="ARBA00022454"/>
    </source>
</evidence>
<evidence type="ECO:0000256" key="11">
    <source>
        <dbReference type="ARBA" id="ARBA00023163"/>
    </source>
</evidence>
<feature type="compositionally biased region" description="Basic and acidic residues" evidence="14">
    <location>
        <begin position="87"/>
        <end position="99"/>
    </location>
</feature>
<comment type="similarity">
    <text evidence="3">Belongs to the GON7 family.</text>
</comment>
<dbReference type="AlphaFoldDB" id="A0A0L0P194"/>
<comment type="caution">
    <text evidence="15">The sequence shown here is derived from an EMBL/GenBank/DDBJ whole genome shotgun (WGS) entry which is preliminary data.</text>
</comment>
<evidence type="ECO:0000256" key="7">
    <source>
        <dbReference type="ARBA" id="ARBA00022694"/>
    </source>
</evidence>